<proteinExistence type="predicted"/>
<comment type="caution">
    <text evidence="2">The sequence shown here is derived from an EMBL/GenBank/DDBJ whole genome shotgun (WGS) entry which is preliminary data.</text>
</comment>
<evidence type="ECO:0000313" key="2">
    <source>
        <dbReference type="EMBL" id="KAK6942177.1"/>
    </source>
</evidence>
<feature type="transmembrane region" description="Helical" evidence="1">
    <location>
        <begin position="47"/>
        <end position="71"/>
    </location>
</feature>
<organism evidence="2 3">
    <name type="scientific">Dillenia turbinata</name>
    <dbReference type="NCBI Taxonomy" id="194707"/>
    <lineage>
        <taxon>Eukaryota</taxon>
        <taxon>Viridiplantae</taxon>
        <taxon>Streptophyta</taxon>
        <taxon>Embryophyta</taxon>
        <taxon>Tracheophyta</taxon>
        <taxon>Spermatophyta</taxon>
        <taxon>Magnoliopsida</taxon>
        <taxon>eudicotyledons</taxon>
        <taxon>Gunneridae</taxon>
        <taxon>Pentapetalae</taxon>
        <taxon>Dilleniales</taxon>
        <taxon>Dilleniaceae</taxon>
        <taxon>Dillenia</taxon>
    </lineage>
</organism>
<accession>A0AAN8WAB6</accession>
<keyword evidence="1" id="KW-0472">Membrane</keyword>
<dbReference type="EMBL" id="JBAMMX010000004">
    <property type="protein sequence ID" value="KAK6942177.1"/>
    <property type="molecule type" value="Genomic_DNA"/>
</dbReference>
<dbReference type="AlphaFoldDB" id="A0AAN8WAB6"/>
<sequence>MLIDHLVQICTFFLSASLTLNKYALVMNPLARGLEEVLPTGVAESRWCFFLLRAALVISTVCVAFLLPFFVCDFEQDLSLECRGTCNHFLVVLARSRDGLDGFSAQHSCGRHPLLEYIRLYS</sequence>
<evidence type="ECO:0000256" key="1">
    <source>
        <dbReference type="SAM" id="Phobius"/>
    </source>
</evidence>
<dbReference type="Proteomes" id="UP001370490">
    <property type="component" value="Unassembled WGS sequence"/>
</dbReference>
<protein>
    <submittedName>
        <fullName evidence="2">Uncharacterized protein</fullName>
    </submittedName>
</protein>
<keyword evidence="3" id="KW-1185">Reference proteome</keyword>
<evidence type="ECO:0000313" key="3">
    <source>
        <dbReference type="Proteomes" id="UP001370490"/>
    </source>
</evidence>
<gene>
    <name evidence="2" type="ORF">RJ641_027554</name>
</gene>
<keyword evidence="1" id="KW-0812">Transmembrane</keyword>
<reference evidence="2 3" key="1">
    <citation type="submission" date="2023-12" db="EMBL/GenBank/DDBJ databases">
        <title>A high-quality genome assembly for Dillenia turbinata (Dilleniales).</title>
        <authorList>
            <person name="Chanderbali A."/>
        </authorList>
    </citation>
    <scope>NUCLEOTIDE SEQUENCE [LARGE SCALE GENOMIC DNA]</scope>
    <source>
        <strain evidence="2">LSX21</strain>
        <tissue evidence="2">Leaf</tissue>
    </source>
</reference>
<name>A0AAN8WAB6_9MAGN</name>
<keyword evidence="1" id="KW-1133">Transmembrane helix</keyword>